<evidence type="ECO:0000259" key="5">
    <source>
        <dbReference type="Pfam" id="PF01168"/>
    </source>
</evidence>
<dbReference type="CDD" id="cd00635">
    <property type="entry name" value="PLPDE_III_YBL036c_like"/>
    <property type="match status" value="1"/>
</dbReference>
<protein>
    <recommendedName>
        <fullName evidence="2">Pyridoxal phosphate homeostasis protein</fullName>
        <shortName evidence="2">PLP homeostasis protein</shortName>
    </recommendedName>
</protein>
<dbReference type="PIRSF" id="PIRSF004848">
    <property type="entry name" value="YBL036c_PLPDEIII"/>
    <property type="match status" value="1"/>
</dbReference>
<sequence length="252" mass="27377">MAMMEEKQAAALRQRFLEVRDRVRAAARASGRQEDAVALVAVSKTHPAEAVAELAALGHTLFGESYVQEALAKQEAVCSLMGGEAGRQVQWHFIGHLQSKKAKDVVGRFSLIHAVDSLKLAQNMQNRLAMLPVTQTGAPAGVQDVLIQVNIGREPQKSGVAIEDAASLAEDVAQMPLLRLQGFMCMPPFHCTGDMATPFFEHMRTIRDAVEHRLGMPLPHLSMGMSHDFEQAIAQGATLVRVGTDIFGTRDA</sequence>
<dbReference type="RefSeq" id="WP_308483148.1">
    <property type="nucleotide sequence ID" value="NZ_BLVP01000005.1"/>
</dbReference>
<dbReference type="PROSITE" id="PS01211">
    <property type="entry name" value="UPF0001"/>
    <property type="match status" value="1"/>
</dbReference>
<dbReference type="NCBIfam" id="TIGR00044">
    <property type="entry name" value="YggS family pyridoxal phosphate-dependent enzyme"/>
    <property type="match status" value="1"/>
</dbReference>
<dbReference type="FunFam" id="3.20.20.10:FF:000018">
    <property type="entry name" value="Pyridoxal phosphate homeostasis protein"/>
    <property type="match status" value="1"/>
</dbReference>
<organism evidence="6 7">
    <name type="scientific">Desulfovibrio psychrotolerans</name>
    <dbReference type="NCBI Taxonomy" id="415242"/>
    <lineage>
        <taxon>Bacteria</taxon>
        <taxon>Pseudomonadati</taxon>
        <taxon>Thermodesulfobacteriota</taxon>
        <taxon>Desulfovibrionia</taxon>
        <taxon>Desulfovibrionales</taxon>
        <taxon>Desulfovibrionaceae</taxon>
        <taxon>Desulfovibrio</taxon>
    </lineage>
</organism>
<comment type="similarity">
    <text evidence="2 4">Belongs to the pyridoxal phosphate-binding protein YggS/PROSC family.</text>
</comment>
<reference evidence="6 7" key="1">
    <citation type="submission" date="2020-05" db="EMBL/GenBank/DDBJ databases">
        <title>Draft genome sequence of Desulfovibrio psychrotolerans JS1T.</title>
        <authorList>
            <person name="Ueno A."/>
            <person name="Tamazawa S."/>
            <person name="Tamamura S."/>
            <person name="Murakami T."/>
            <person name="Kiyama T."/>
            <person name="Inomata H."/>
            <person name="Amano Y."/>
            <person name="Miyakawa K."/>
            <person name="Tamaki H."/>
            <person name="Naganuma T."/>
            <person name="Kaneko K."/>
        </authorList>
    </citation>
    <scope>NUCLEOTIDE SEQUENCE [LARGE SCALE GENOMIC DNA]</scope>
    <source>
        <strain evidence="6 7">JS1</strain>
    </source>
</reference>
<proteinExistence type="inferred from homology"/>
<keyword evidence="1 2" id="KW-0663">Pyridoxal phosphate</keyword>
<name>A0A7J0BRR7_9BACT</name>
<comment type="caution">
    <text evidence="6">The sequence shown here is derived from an EMBL/GenBank/DDBJ whole genome shotgun (WGS) entry which is preliminary data.</text>
</comment>
<dbReference type="EMBL" id="BLVP01000005">
    <property type="protein sequence ID" value="GFM36360.1"/>
    <property type="molecule type" value="Genomic_DNA"/>
</dbReference>
<dbReference type="GO" id="GO:0030170">
    <property type="term" value="F:pyridoxal phosphate binding"/>
    <property type="evidence" value="ECO:0007669"/>
    <property type="project" value="UniProtKB-UniRule"/>
</dbReference>
<dbReference type="HAMAP" id="MF_02087">
    <property type="entry name" value="PLP_homeostasis"/>
    <property type="match status" value="1"/>
</dbReference>
<dbReference type="InterPro" id="IPR001608">
    <property type="entry name" value="Ala_racemase_N"/>
</dbReference>
<dbReference type="SUPFAM" id="SSF51419">
    <property type="entry name" value="PLP-binding barrel"/>
    <property type="match status" value="1"/>
</dbReference>
<dbReference type="Proteomes" id="UP000503820">
    <property type="component" value="Unassembled WGS sequence"/>
</dbReference>
<accession>A0A7J0BRR7</accession>
<evidence type="ECO:0000256" key="1">
    <source>
        <dbReference type="ARBA" id="ARBA00022898"/>
    </source>
</evidence>
<evidence type="ECO:0000313" key="7">
    <source>
        <dbReference type="Proteomes" id="UP000503820"/>
    </source>
</evidence>
<evidence type="ECO:0000256" key="4">
    <source>
        <dbReference type="RuleBase" id="RU004514"/>
    </source>
</evidence>
<keyword evidence="7" id="KW-1185">Reference proteome</keyword>
<dbReference type="Pfam" id="PF01168">
    <property type="entry name" value="Ala_racemase_N"/>
    <property type="match status" value="1"/>
</dbReference>
<feature type="domain" description="Alanine racemase N-terminal" evidence="5">
    <location>
        <begin position="21"/>
        <end position="250"/>
    </location>
</feature>
<dbReference type="InterPro" id="IPR029066">
    <property type="entry name" value="PLP-binding_barrel"/>
</dbReference>
<evidence type="ECO:0000256" key="2">
    <source>
        <dbReference type="HAMAP-Rule" id="MF_02087"/>
    </source>
</evidence>
<feature type="modified residue" description="N6-(pyridoxal phosphate)lysine" evidence="2 3">
    <location>
        <position position="44"/>
    </location>
</feature>
<comment type="cofactor">
    <cofactor evidence="3">
        <name>pyridoxal 5'-phosphate</name>
        <dbReference type="ChEBI" id="CHEBI:597326"/>
    </cofactor>
</comment>
<dbReference type="PANTHER" id="PTHR10146">
    <property type="entry name" value="PROLINE SYNTHETASE CO-TRANSCRIBED BACTERIAL HOMOLOG PROTEIN"/>
    <property type="match status" value="1"/>
</dbReference>
<dbReference type="PANTHER" id="PTHR10146:SF14">
    <property type="entry name" value="PYRIDOXAL PHOSPHATE HOMEOSTASIS PROTEIN"/>
    <property type="match status" value="1"/>
</dbReference>
<evidence type="ECO:0000256" key="3">
    <source>
        <dbReference type="PIRSR" id="PIRSR004848-1"/>
    </source>
</evidence>
<dbReference type="AlphaFoldDB" id="A0A7J0BRR7"/>
<evidence type="ECO:0000313" key="6">
    <source>
        <dbReference type="EMBL" id="GFM36360.1"/>
    </source>
</evidence>
<dbReference type="Gene3D" id="3.20.20.10">
    <property type="entry name" value="Alanine racemase"/>
    <property type="match status" value="1"/>
</dbReference>
<dbReference type="InterPro" id="IPR011078">
    <property type="entry name" value="PyrdxlP_homeostasis"/>
</dbReference>
<comment type="function">
    <text evidence="2">Pyridoxal 5'-phosphate (PLP)-binding protein, which is involved in PLP homeostasis.</text>
</comment>
<gene>
    <name evidence="6" type="ORF">DSM19430T_10440</name>
</gene>